<dbReference type="EMBL" id="VCYH01000015">
    <property type="protein sequence ID" value="MDN7026126.1"/>
    <property type="molecule type" value="Genomic_DNA"/>
</dbReference>
<reference evidence="3" key="1">
    <citation type="submission" date="2019-05" db="EMBL/GenBank/DDBJ databases">
        <title>Methanoculleus sp. FWC-SCC1, a methanogenic archaeon isolated from deep marine cold seep.</title>
        <authorList>
            <person name="Chen Y.-W."/>
            <person name="Chen S.-C."/>
            <person name="Teng N.-H."/>
            <person name="Lai M.-C."/>
        </authorList>
    </citation>
    <scope>NUCLEOTIDE SEQUENCE</scope>
    <source>
        <strain evidence="3">FWC-SCC1</strain>
    </source>
</reference>
<accession>A0ABT8MDX8</accession>
<dbReference type="Proteomes" id="UP001168338">
    <property type="component" value="Unassembled WGS sequence"/>
</dbReference>
<proteinExistence type="predicted"/>
<evidence type="ECO:0000256" key="1">
    <source>
        <dbReference type="SAM" id="MobiDB-lite"/>
    </source>
</evidence>
<evidence type="ECO:0000313" key="3">
    <source>
        <dbReference type="EMBL" id="MDN7026126.1"/>
    </source>
</evidence>
<feature type="domain" description="YhcG N-terminal" evidence="2">
    <location>
        <begin position="2"/>
        <end position="72"/>
    </location>
</feature>
<keyword evidence="4" id="KW-1185">Reference proteome</keyword>
<comment type="caution">
    <text evidence="3">The sequence shown here is derived from an EMBL/GenBank/DDBJ whole genome shotgun (WGS) entry which is preliminary data.</text>
</comment>
<gene>
    <name evidence="3" type="ORF">FGU65_14770</name>
</gene>
<organism evidence="3 4">
    <name type="scientific">Methanoculleus frigidifontis</name>
    <dbReference type="NCBI Taxonomy" id="2584085"/>
    <lineage>
        <taxon>Archaea</taxon>
        <taxon>Methanobacteriati</taxon>
        <taxon>Methanobacteriota</taxon>
        <taxon>Stenosarchaea group</taxon>
        <taxon>Methanomicrobia</taxon>
        <taxon>Methanomicrobiales</taxon>
        <taxon>Methanomicrobiaceae</taxon>
        <taxon>Methanoculleus</taxon>
    </lineage>
</organism>
<name>A0ABT8MDX8_9EURY</name>
<dbReference type="InterPro" id="IPR041527">
    <property type="entry name" value="YhcG_N"/>
</dbReference>
<evidence type="ECO:0000259" key="2">
    <source>
        <dbReference type="Pfam" id="PF17761"/>
    </source>
</evidence>
<dbReference type="Pfam" id="PF17761">
    <property type="entry name" value="DUF1016_N"/>
    <property type="match status" value="1"/>
</dbReference>
<feature type="region of interest" description="Disordered" evidence="1">
    <location>
        <begin position="63"/>
        <end position="101"/>
    </location>
</feature>
<evidence type="ECO:0000313" key="4">
    <source>
        <dbReference type="Proteomes" id="UP001168338"/>
    </source>
</evidence>
<sequence length="101" mass="11232">MRTANTELVGLYRDVARPIVDRQAGDARGRSILQQPVGDLQREFPGIGGFSASDLRRMQSPFEAYAGPRKTRTPGARNWPESQSRYPETAGSPEREEVRGT</sequence>
<protein>
    <submittedName>
        <fullName evidence="3">DUF1016 domain-containing protein</fullName>
    </submittedName>
</protein>